<evidence type="ECO:0000256" key="1">
    <source>
        <dbReference type="SAM" id="MobiDB-lite"/>
    </source>
</evidence>
<evidence type="ECO:0000313" key="5">
    <source>
        <dbReference type="Proteomes" id="UP000818603"/>
    </source>
</evidence>
<protein>
    <submittedName>
        <fullName evidence="2">Uncharacterized protein</fullName>
    </submittedName>
</protein>
<evidence type="ECO:0000313" key="4">
    <source>
        <dbReference type="Proteomes" id="UP000621856"/>
    </source>
</evidence>
<dbReference type="Proteomes" id="UP000621856">
    <property type="component" value="Unassembled WGS sequence"/>
</dbReference>
<reference evidence="2" key="3">
    <citation type="submission" date="2020-09" db="EMBL/GenBank/DDBJ databases">
        <authorList>
            <person name="Sun Q."/>
            <person name="Zhou Y."/>
        </authorList>
    </citation>
    <scope>NUCLEOTIDE SEQUENCE</scope>
    <source>
        <strain evidence="2">CGMCC 1.14984</strain>
    </source>
</reference>
<evidence type="ECO:0000313" key="3">
    <source>
        <dbReference type="EMBL" id="NHK29504.1"/>
    </source>
</evidence>
<keyword evidence="5" id="KW-1185">Reference proteome</keyword>
<gene>
    <name evidence="3" type="ORF">FF098_016465</name>
    <name evidence="2" type="ORF">GCM10011355_33090</name>
</gene>
<comment type="caution">
    <text evidence="2">The sequence shown here is derived from an EMBL/GenBank/DDBJ whole genome shotgun (WGS) entry which is preliminary data.</text>
</comment>
<dbReference type="Proteomes" id="UP000818603">
    <property type="component" value="Unassembled WGS sequence"/>
</dbReference>
<dbReference type="RefSeq" id="WP_155142601.1">
    <property type="nucleotide sequence ID" value="NZ_BMGZ01000005.1"/>
</dbReference>
<organism evidence="2 4">
    <name type="scientific">Aquisalinus luteolus</name>
    <dbReference type="NCBI Taxonomy" id="1566827"/>
    <lineage>
        <taxon>Bacteria</taxon>
        <taxon>Pseudomonadati</taxon>
        <taxon>Pseudomonadota</taxon>
        <taxon>Alphaproteobacteria</taxon>
        <taxon>Parvularculales</taxon>
        <taxon>Parvularculaceae</taxon>
        <taxon>Aquisalinus</taxon>
    </lineage>
</organism>
<sequence>MPPDCGSPETDHAPTPVKPDMEELIAELDDLDISPEAKEEFVRTLGNVLLAFVELGFGLHPMQQHQQNPNENAVKNEDSLLFSISDVLCLSTSNRTPINDRSGPSNEEPAGEKGES</sequence>
<name>A0A8J3EVU5_9PROT</name>
<reference evidence="2" key="1">
    <citation type="journal article" date="2014" name="Int. J. Syst. Evol. Microbiol.">
        <title>Complete genome sequence of Corynebacterium casei LMG S-19264T (=DSM 44701T), isolated from a smear-ripened cheese.</title>
        <authorList>
            <consortium name="US DOE Joint Genome Institute (JGI-PGF)"/>
            <person name="Walter F."/>
            <person name="Albersmeier A."/>
            <person name="Kalinowski J."/>
            <person name="Ruckert C."/>
        </authorList>
    </citation>
    <scope>NUCLEOTIDE SEQUENCE</scope>
    <source>
        <strain evidence="2">CGMCC 1.14984</strain>
    </source>
</reference>
<dbReference type="EMBL" id="VCJR02000005">
    <property type="protein sequence ID" value="NHK29504.1"/>
    <property type="molecule type" value="Genomic_DNA"/>
</dbReference>
<dbReference type="EMBL" id="BMGZ01000005">
    <property type="protein sequence ID" value="GGI01740.1"/>
    <property type="molecule type" value="Genomic_DNA"/>
</dbReference>
<feature type="region of interest" description="Disordered" evidence="1">
    <location>
        <begin position="93"/>
        <end position="116"/>
    </location>
</feature>
<dbReference type="AlphaFoldDB" id="A0A8J3EVU5"/>
<feature type="compositionally biased region" description="Polar residues" evidence="1">
    <location>
        <begin position="93"/>
        <end position="105"/>
    </location>
</feature>
<reference evidence="3 5" key="2">
    <citation type="submission" date="2020-02" db="EMBL/GenBank/DDBJ databases">
        <title>Genome sequence of Parvularcula flava strain NH6-79.</title>
        <authorList>
            <person name="Abdul Karim M.H."/>
            <person name="Lam M.Q."/>
            <person name="Chen S.J."/>
            <person name="Yahya A."/>
            <person name="Shahir S."/>
            <person name="Shamsir M.S."/>
            <person name="Chong C.S."/>
        </authorList>
    </citation>
    <scope>NUCLEOTIDE SEQUENCE [LARGE SCALE GENOMIC DNA]</scope>
    <source>
        <strain evidence="3 5">NH6-79</strain>
    </source>
</reference>
<accession>A0A8J3EVU5</accession>
<evidence type="ECO:0000313" key="2">
    <source>
        <dbReference type="EMBL" id="GGI01740.1"/>
    </source>
</evidence>
<proteinExistence type="predicted"/>